<proteinExistence type="predicted"/>
<dbReference type="EMBL" id="HACG01044768">
    <property type="protein sequence ID" value="CEK91633.1"/>
    <property type="molecule type" value="Transcribed_RNA"/>
</dbReference>
<evidence type="ECO:0000313" key="2">
    <source>
        <dbReference type="EMBL" id="CEK91633.1"/>
    </source>
</evidence>
<sequence length="50" mass="5363">MTSRRCGMYLSLSPAMCVGIIVIVGYAHRLCNSNLGVYGEHATSPYSVIA</sequence>
<feature type="transmembrane region" description="Helical" evidence="1">
    <location>
        <begin position="7"/>
        <end position="27"/>
    </location>
</feature>
<protein>
    <submittedName>
        <fullName evidence="2">Uncharacterized protein</fullName>
    </submittedName>
</protein>
<keyword evidence="1" id="KW-0472">Membrane</keyword>
<keyword evidence="1" id="KW-0812">Transmembrane</keyword>
<keyword evidence="1" id="KW-1133">Transmembrane helix</keyword>
<dbReference type="AlphaFoldDB" id="A0A0B7BF58"/>
<feature type="non-terminal residue" evidence="2">
    <location>
        <position position="50"/>
    </location>
</feature>
<name>A0A0B7BF58_9EUPU</name>
<organism evidence="2">
    <name type="scientific">Arion vulgaris</name>
    <dbReference type="NCBI Taxonomy" id="1028688"/>
    <lineage>
        <taxon>Eukaryota</taxon>
        <taxon>Metazoa</taxon>
        <taxon>Spiralia</taxon>
        <taxon>Lophotrochozoa</taxon>
        <taxon>Mollusca</taxon>
        <taxon>Gastropoda</taxon>
        <taxon>Heterobranchia</taxon>
        <taxon>Euthyneura</taxon>
        <taxon>Panpulmonata</taxon>
        <taxon>Eupulmonata</taxon>
        <taxon>Stylommatophora</taxon>
        <taxon>Helicina</taxon>
        <taxon>Arionoidea</taxon>
        <taxon>Arionidae</taxon>
        <taxon>Arion</taxon>
    </lineage>
</organism>
<evidence type="ECO:0000256" key="1">
    <source>
        <dbReference type="SAM" id="Phobius"/>
    </source>
</evidence>
<reference evidence="2" key="1">
    <citation type="submission" date="2014-12" db="EMBL/GenBank/DDBJ databases">
        <title>Insight into the proteome of Arion vulgaris.</title>
        <authorList>
            <person name="Aradska J."/>
            <person name="Bulat T."/>
            <person name="Smidak R."/>
            <person name="Sarate P."/>
            <person name="Gangsoo J."/>
            <person name="Sialana F."/>
            <person name="Bilban M."/>
            <person name="Lubec G."/>
        </authorList>
    </citation>
    <scope>NUCLEOTIDE SEQUENCE</scope>
    <source>
        <tissue evidence="2">Skin</tissue>
    </source>
</reference>
<accession>A0A0B7BF58</accession>
<gene>
    <name evidence="2" type="primary">ORF183899</name>
</gene>